<evidence type="ECO:0000313" key="19">
    <source>
        <dbReference type="EMBL" id="CAJ0584977.1"/>
    </source>
</evidence>
<feature type="compositionally biased region" description="Acidic residues" evidence="17">
    <location>
        <begin position="565"/>
        <end position="587"/>
    </location>
</feature>
<evidence type="ECO:0000259" key="18">
    <source>
        <dbReference type="PROSITE" id="PS50067"/>
    </source>
</evidence>
<dbReference type="Pfam" id="PF23204">
    <property type="entry name" value="KIF21A_2nd"/>
    <property type="match status" value="1"/>
</dbReference>
<evidence type="ECO:0000256" key="9">
    <source>
        <dbReference type="ARBA" id="ARBA00022840"/>
    </source>
</evidence>
<protein>
    <recommendedName>
        <fullName evidence="15">Kinesin-like protein</fullName>
    </recommendedName>
</protein>
<keyword evidence="12" id="KW-0206">Cytoskeleton</keyword>
<keyword evidence="3" id="KW-0963">Cytoplasm</keyword>
<dbReference type="Pfam" id="PF25764">
    <property type="entry name" value="KIF21A_4th"/>
    <property type="match status" value="1"/>
</dbReference>
<dbReference type="InterPro" id="IPR056533">
    <property type="entry name" value="KIF21A/B_hel_1"/>
</dbReference>
<keyword evidence="20" id="KW-1185">Reference proteome</keyword>
<dbReference type="GO" id="GO:0005875">
    <property type="term" value="C:microtubule associated complex"/>
    <property type="evidence" value="ECO:0007669"/>
    <property type="project" value="TreeGrafter"/>
</dbReference>
<keyword evidence="4" id="KW-0597">Phosphoprotein</keyword>
<feature type="non-terminal residue" evidence="19">
    <location>
        <position position="891"/>
    </location>
</feature>
<keyword evidence="7" id="KW-0677">Repeat</keyword>
<dbReference type="InterPro" id="IPR036961">
    <property type="entry name" value="Kinesin_motor_dom_sf"/>
</dbReference>
<reference evidence="19" key="1">
    <citation type="submission" date="2023-06" db="EMBL/GenBank/DDBJ databases">
        <authorList>
            <person name="Delattre M."/>
        </authorList>
    </citation>
    <scope>NUCLEOTIDE SEQUENCE</scope>
    <source>
        <strain evidence="19">AF72</strain>
    </source>
</reference>
<dbReference type="FunFam" id="3.40.850.10:FF:000011">
    <property type="entry name" value="Kinesin family member 21A"/>
    <property type="match status" value="1"/>
</dbReference>
<evidence type="ECO:0000256" key="2">
    <source>
        <dbReference type="ARBA" id="ARBA00004316"/>
    </source>
</evidence>
<evidence type="ECO:0000256" key="13">
    <source>
        <dbReference type="ARBA" id="ARBA00023273"/>
    </source>
</evidence>
<dbReference type="EMBL" id="CATQJA010002702">
    <property type="protein sequence ID" value="CAJ0584977.1"/>
    <property type="molecule type" value="Genomic_DNA"/>
</dbReference>
<sequence length="891" mass="100767">MDLLSSTRSDAASVQVALRIRPQGNREKLDGSKICTHVIPNEQQVTIGGDRSFTYDNVFDTQSQQMEIYEKCIEKLVEGTFDGFNATVLAYGQTGSGKTHTMGTAFDSGNVPDELIGVVPRAVHHVFRRIAELRGEAADKGIVPPTFDVSVQFIELYNEEILDLLSDDRSSSANIGIREDVQKGEIYLHGCATRLVSDAHQTLEILKNGALNRTVAATNMNEQSSRSHAIFTMTIRQQRVALQGESASAGETELEILTAKFHFVDLAGSERLKRTGATGDRAKEGISINCGLLALGNVISALGGASGKVSHVPYRDSKLTRLLQDSLGGNSRTLMIACVSPSDSDFVETLNTMKYANRAKNIKNKVVANQDKSSKAIGELRARIAQLETEILEYRQGRRTVDAEGMEVVSDQYHENIMLTAEVNQLRFRVKALQETNEIMRGRNVELQAKVDCAKVGVVLSGDKENDDAFASVVRGYLDEVEKLRSQLYEAQATSEQLRKENARWKNQAMSGGMHQSMGASVFDSGGQQLIEEARNDIDRLRNRLATVQDQTNEETSDYASPLENTEEDVSDDGDGDDEDDLPDDESPATTALRENLADLETEINIKERLISELERSERRLSEVRLTYEKKLTELSTRIKATEAERDKMLAEMSTKGGANKMAEERQKQIREDYERKLADMRNEFKKLQMIEREHKRMQARQEVERQQMTRYQSELKDLKKVKVDLVKQIRDAIKKSQQEQMKSAKKIAALDKEARKKDGQIKTLEMKDKQREAFMKRTTDEVNRLRKQQRDAQRVAALEKRLMRIVNEKNAVQRMEEELERRIDERHRLLDQISALEKAFISVQEVTEREAIGEELEGVREKLTYVQDIIQESQLAITSVDDAKVRFQWF</sequence>
<organism evidence="19 20">
    <name type="scientific">Mesorhabditis spiculigera</name>
    <dbReference type="NCBI Taxonomy" id="96644"/>
    <lineage>
        <taxon>Eukaryota</taxon>
        <taxon>Metazoa</taxon>
        <taxon>Ecdysozoa</taxon>
        <taxon>Nematoda</taxon>
        <taxon>Chromadorea</taxon>
        <taxon>Rhabditida</taxon>
        <taxon>Rhabditina</taxon>
        <taxon>Rhabditomorpha</taxon>
        <taxon>Rhabditoidea</taxon>
        <taxon>Rhabditidae</taxon>
        <taxon>Mesorhabditinae</taxon>
        <taxon>Mesorhabditis</taxon>
    </lineage>
</organism>
<evidence type="ECO:0000256" key="3">
    <source>
        <dbReference type="ARBA" id="ARBA00022490"/>
    </source>
</evidence>
<evidence type="ECO:0000256" key="10">
    <source>
        <dbReference type="ARBA" id="ARBA00023054"/>
    </source>
</evidence>
<dbReference type="GO" id="GO:0005524">
    <property type="term" value="F:ATP binding"/>
    <property type="evidence" value="ECO:0007669"/>
    <property type="project" value="UniProtKB-UniRule"/>
</dbReference>
<dbReference type="GO" id="GO:0005874">
    <property type="term" value="C:microtubule"/>
    <property type="evidence" value="ECO:0007669"/>
    <property type="project" value="UniProtKB-KW"/>
</dbReference>
<dbReference type="InterPro" id="IPR027417">
    <property type="entry name" value="P-loop_NTPase"/>
</dbReference>
<evidence type="ECO:0000256" key="11">
    <source>
        <dbReference type="ARBA" id="ARBA00023175"/>
    </source>
</evidence>
<dbReference type="GO" id="GO:0003777">
    <property type="term" value="F:microtubule motor activity"/>
    <property type="evidence" value="ECO:0007669"/>
    <property type="project" value="InterPro"/>
</dbReference>
<evidence type="ECO:0000256" key="14">
    <source>
        <dbReference type="PROSITE-ProRule" id="PRU00283"/>
    </source>
</evidence>
<dbReference type="GO" id="GO:0008017">
    <property type="term" value="F:microtubule binding"/>
    <property type="evidence" value="ECO:0007669"/>
    <property type="project" value="InterPro"/>
</dbReference>
<evidence type="ECO:0000256" key="17">
    <source>
        <dbReference type="SAM" id="MobiDB-lite"/>
    </source>
</evidence>
<keyword evidence="11 14" id="KW-0505">Motor protein</keyword>
<evidence type="ECO:0000256" key="16">
    <source>
        <dbReference type="SAM" id="Coils"/>
    </source>
</evidence>
<evidence type="ECO:0000256" key="7">
    <source>
        <dbReference type="ARBA" id="ARBA00022737"/>
    </source>
</evidence>
<dbReference type="SMART" id="SM00129">
    <property type="entry name" value="KISc"/>
    <property type="match status" value="1"/>
</dbReference>
<keyword evidence="6 15" id="KW-0493">Microtubule</keyword>
<dbReference type="GO" id="GO:0007018">
    <property type="term" value="P:microtubule-based movement"/>
    <property type="evidence" value="ECO:0007669"/>
    <property type="project" value="InterPro"/>
</dbReference>
<gene>
    <name evidence="19" type="ORF">MSPICULIGERA_LOCUS23012</name>
</gene>
<keyword evidence="5" id="KW-0853">WD repeat</keyword>
<dbReference type="CDD" id="cd01372">
    <property type="entry name" value="KISc_KIF4"/>
    <property type="match status" value="1"/>
</dbReference>
<dbReference type="PRINTS" id="PR00380">
    <property type="entry name" value="KINESINHEAVY"/>
</dbReference>
<dbReference type="GO" id="GO:0007052">
    <property type="term" value="P:mitotic spindle organization"/>
    <property type="evidence" value="ECO:0007669"/>
    <property type="project" value="TreeGrafter"/>
</dbReference>
<dbReference type="Pfam" id="PF00225">
    <property type="entry name" value="Kinesin"/>
    <property type="match status" value="1"/>
</dbReference>
<keyword evidence="8 14" id="KW-0547">Nucleotide-binding</keyword>
<feature type="binding site" evidence="14">
    <location>
        <begin position="92"/>
        <end position="99"/>
    </location>
    <ligand>
        <name>ATP</name>
        <dbReference type="ChEBI" id="CHEBI:30616"/>
    </ligand>
</feature>
<dbReference type="InterPro" id="IPR027640">
    <property type="entry name" value="Kinesin-like_fam"/>
</dbReference>
<dbReference type="Gene3D" id="3.40.850.10">
    <property type="entry name" value="Kinesin motor domain"/>
    <property type="match status" value="1"/>
</dbReference>
<dbReference type="Pfam" id="PF23203">
    <property type="entry name" value="KIF21A"/>
    <property type="match status" value="1"/>
</dbReference>
<dbReference type="PROSITE" id="PS50067">
    <property type="entry name" value="KINESIN_MOTOR_2"/>
    <property type="match status" value="1"/>
</dbReference>
<dbReference type="AlphaFoldDB" id="A0AA36DCH2"/>
<dbReference type="PANTHER" id="PTHR47969">
    <property type="entry name" value="CHROMOSOME-ASSOCIATED KINESIN KIF4A-RELATED"/>
    <property type="match status" value="1"/>
</dbReference>
<keyword evidence="9 14" id="KW-0067">ATP-binding</keyword>
<comment type="similarity">
    <text evidence="14 15">Belongs to the TRAFAC class myosin-kinesin ATPase superfamily. Kinesin family.</text>
</comment>
<proteinExistence type="inferred from homology"/>
<dbReference type="PANTHER" id="PTHR47969:SF28">
    <property type="entry name" value="KINESIN-LIKE PROTEIN KIF21B"/>
    <property type="match status" value="1"/>
</dbReference>
<name>A0AA36DCH2_9BILA</name>
<feature type="coiled-coil region" evidence="16">
    <location>
        <begin position="590"/>
        <end position="833"/>
    </location>
</feature>
<feature type="coiled-coil region" evidence="16">
    <location>
        <begin position="370"/>
        <end position="397"/>
    </location>
</feature>
<comment type="caution">
    <text evidence="19">The sequence shown here is derived from an EMBL/GenBank/DDBJ whole genome shotgun (WGS) entry which is preliminary data.</text>
</comment>
<dbReference type="InterPro" id="IPR056532">
    <property type="entry name" value="KIF21A/B_hel_2"/>
</dbReference>
<evidence type="ECO:0000256" key="6">
    <source>
        <dbReference type="ARBA" id="ARBA00022701"/>
    </source>
</evidence>
<accession>A0AA36DCH2</accession>
<dbReference type="SUPFAM" id="SSF52540">
    <property type="entry name" value="P-loop containing nucleoside triphosphate hydrolases"/>
    <property type="match status" value="1"/>
</dbReference>
<feature type="domain" description="Kinesin motor" evidence="18">
    <location>
        <begin position="13"/>
        <end position="362"/>
    </location>
</feature>
<dbReference type="PROSITE" id="PS00411">
    <property type="entry name" value="KINESIN_MOTOR_1"/>
    <property type="match status" value="1"/>
</dbReference>
<dbReference type="Proteomes" id="UP001177023">
    <property type="component" value="Unassembled WGS sequence"/>
</dbReference>
<evidence type="ECO:0000256" key="4">
    <source>
        <dbReference type="ARBA" id="ARBA00022553"/>
    </source>
</evidence>
<evidence type="ECO:0000313" key="20">
    <source>
        <dbReference type="Proteomes" id="UP001177023"/>
    </source>
</evidence>
<comment type="subcellular location">
    <subcellularLocation>
        <location evidence="2">Cell projection</location>
    </subcellularLocation>
    <subcellularLocation>
        <location evidence="1">Cytoplasm</location>
        <location evidence="1">Cytoskeleton</location>
    </subcellularLocation>
</comment>
<keyword evidence="10 16" id="KW-0175">Coiled coil</keyword>
<evidence type="ECO:0000256" key="5">
    <source>
        <dbReference type="ARBA" id="ARBA00022574"/>
    </source>
</evidence>
<evidence type="ECO:0000256" key="1">
    <source>
        <dbReference type="ARBA" id="ARBA00004245"/>
    </source>
</evidence>
<dbReference type="InterPro" id="IPR019821">
    <property type="entry name" value="Kinesin_motor_CS"/>
</dbReference>
<dbReference type="GO" id="GO:0042995">
    <property type="term" value="C:cell projection"/>
    <property type="evidence" value="ECO:0007669"/>
    <property type="project" value="UniProtKB-SubCell"/>
</dbReference>
<dbReference type="InterPro" id="IPR001752">
    <property type="entry name" value="Kinesin_motor_dom"/>
</dbReference>
<dbReference type="GO" id="GO:0051231">
    <property type="term" value="P:spindle elongation"/>
    <property type="evidence" value="ECO:0007669"/>
    <property type="project" value="TreeGrafter"/>
</dbReference>
<feature type="region of interest" description="Disordered" evidence="17">
    <location>
        <begin position="546"/>
        <end position="588"/>
    </location>
</feature>
<evidence type="ECO:0000256" key="15">
    <source>
        <dbReference type="RuleBase" id="RU000394"/>
    </source>
</evidence>
<evidence type="ECO:0000256" key="12">
    <source>
        <dbReference type="ARBA" id="ARBA00023212"/>
    </source>
</evidence>
<evidence type="ECO:0000256" key="8">
    <source>
        <dbReference type="ARBA" id="ARBA00022741"/>
    </source>
</evidence>
<keyword evidence="13" id="KW-0966">Cell projection</keyword>